<reference evidence="4 5" key="1">
    <citation type="submission" date="2023-01" db="EMBL/GenBank/DDBJ databases">
        <title>Minimal conservation of predation-associated metabolite biosynthetic gene clusters underscores biosynthetic potential of Myxococcota including descriptions for ten novel species: Archangium lansinium sp. nov., Myxococcus landrumus sp. nov., Nannocystis bai.</title>
        <authorList>
            <person name="Ahearne A."/>
            <person name="Stevens C."/>
            <person name="Dowd S."/>
        </authorList>
    </citation>
    <scope>NUCLEOTIDE SEQUENCE [LARGE SCALE GENOMIC DNA]</scope>
    <source>
        <strain evidence="4 5">WIWO2</strain>
    </source>
</reference>
<evidence type="ECO:0000313" key="4">
    <source>
        <dbReference type="EMBL" id="MDC0679893.1"/>
    </source>
</evidence>
<dbReference type="EMBL" id="JAQNDK010000002">
    <property type="protein sequence ID" value="MDC0679893.1"/>
    <property type="molecule type" value="Genomic_DNA"/>
</dbReference>
<dbReference type="Pfam" id="PF00850">
    <property type="entry name" value="Hist_deacetyl"/>
    <property type="match status" value="1"/>
</dbReference>
<dbReference type="InterPro" id="IPR044150">
    <property type="entry name" value="HDAC_classIV"/>
</dbReference>
<dbReference type="InterPro" id="IPR023696">
    <property type="entry name" value="Ureohydrolase_dom_sf"/>
</dbReference>
<protein>
    <submittedName>
        <fullName evidence="4">Histone deacetylase</fullName>
    </submittedName>
</protein>
<organism evidence="4 5">
    <name type="scientific">Sorangium atrum</name>
    <dbReference type="NCBI Taxonomy" id="2995308"/>
    <lineage>
        <taxon>Bacteria</taxon>
        <taxon>Pseudomonadati</taxon>
        <taxon>Myxococcota</taxon>
        <taxon>Polyangia</taxon>
        <taxon>Polyangiales</taxon>
        <taxon>Polyangiaceae</taxon>
        <taxon>Sorangium</taxon>
    </lineage>
</organism>
<keyword evidence="5" id="KW-1185">Reference proteome</keyword>
<keyword evidence="2" id="KW-0378">Hydrolase</keyword>
<comment type="similarity">
    <text evidence="1">Belongs to the histone deacetylase family.</text>
</comment>
<proteinExistence type="inferred from homology"/>
<dbReference type="Gene3D" id="3.40.800.20">
    <property type="entry name" value="Histone deacetylase domain"/>
    <property type="match status" value="1"/>
</dbReference>
<dbReference type="RefSeq" id="WP_272096904.1">
    <property type="nucleotide sequence ID" value="NZ_JAQNDK010000002.1"/>
</dbReference>
<evidence type="ECO:0000259" key="3">
    <source>
        <dbReference type="Pfam" id="PF00850"/>
    </source>
</evidence>
<dbReference type="PANTHER" id="PTHR10625">
    <property type="entry name" value="HISTONE DEACETYLASE HDAC1-RELATED"/>
    <property type="match status" value="1"/>
</dbReference>
<comment type="caution">
    <text evidence="4">The sequence shown here is derived from an EMBL/GenBank/DDBJ whole genome shotgun (WGS) entry which is preliminary data.</text>
</comment>
<accession>A0ABT5C1P4</accession>
<dbReference type="CDD" id="cd09993">
    <property type="entry name" value="HDAC_classIV"/>
    <property type="match status" value="1"/>
</dbReference>
<dbReference type="SUPFAM" id="SSF52768">
    <property type="entry name" value="Arginase/deacetylase"/>
    <property type="match status" value="1"/>
</dbReference>
<feature type="domain" description="Histone deacetylase" evidence="3">
    <location>
        <begin position="26"/>
        <end position="306"/>
    </location>
</feature>
<dbReference type="InterPro" id="IPR023801">
    <property type="entry name" value="His_deacetylse_dom"/>
</dbReference>
<dbReference type="PRINTS" id="PR01270">
    <property type="entry name" value="HDASUPER"/>
</dbReference>
<dbReference type="InterPro" id="IPR000286">
    <property type="entry name" value="HDACs"/>
</dbReference>
<name>A0ABT5C1P4_9BACT</name>
<evidence type="ECO:0000256" key="2">
    <source>
        <dbReference type="ARBA" id="ARBA00022801"/>
    </source>
</evidence>
<dbReference type="InterPro" id="IPR037138">
    <property type="entry name" value="His_deacetylse_dom_sf"/>
</dbReference>
<evidence type="ECO:0000313" key="5">
    <source>
        <dbReference type="Proteomes" id="UP001217485"/>
    </source>
</evidence>
<gene>
    <name evidence="4" type="ORF">POL72_19280</name>
</gene>
<dbReference type="Proteomes" id="UP001217485">
    <property type="component" value="Unassembled WGS sequence"/>
</dbReference>
<dbReference type="PANTHER" id="PTHR10625:SF19">
    <property type="entry name" value="HISTONE DEACETYLASE 12"/>
    <property type="match status" value="1"/>
</dbReference>
<evidence type="ECO:0000256" key="1">
    <source>
        <dbReference type="ARBA" id="ARBA00005947"/>
    </source>
</evidence>
<sequence>MTSDAAASPPIRVFHTPRYFADIGEHVMPMRKFALVREAIERSGLPARVEEPEAACDEDLLRVHAPAYVQAIATGEPRALAESQKFPWSPALAGAVRFTNGGCVAAAAAALEDGVAGNLASGFHHAHEGHGEGFCTFNGLVVALERARAEGRIRRGLVVDMDLHYGNGTASLLASRPWAFQLSIYGSWYKQNRAYRDVEGERAPDTENCWSVPVPGGSGGAAYLEILERHLGPAIDRAAPDLILYQAGADPFREDPYSPLDLTHDDLYARDAIVFRAALERGIPIAWVLAGGYTPDVSRVVEVHLRTFIAAARARGAAARPG</sequence>